<keyword evidence="1 3" id="KW-0732">Signal</keyword>
<dbReference type="Pfam" id="PF13174">
    <property type="entry name" value="TPR_6"/>
    <property type="match status" value="1"/>
</dbReference>
<dbReference type="OrthoDB" id="5491410at2"/>
<dbReference type="InterPro" id="IPR019734">
    <property type="entry name" value="TPR_rpt"/>
</dbReference>
<dbReference type="Pfam" id="PF13525">
    <property type="entry name" value="YfiO"/>
    <property type="match status" value="1"/>
</dbReference>
<dbReference type="InterPro" id="IPR011990">
    <property type="entry name" value="TPR-like_helical_dom_sf"/>
</dbReference>
<dbReference type="Gene3D" id="1.25.40.10">
    <property type="entry name" value="Tetratricopeptide repeat domain"/>
    <property type="match status" value="1"/>
</dbReference>
<sequence>MENAMRFHRPIFFLFVLGVLLPTGFANAADPLTIDADSQYRFAQSSLDAGAFDEAIAEFNRFIHFFPDDPRIPRARFQTGIAHYRAGRYPAAAAVFDRQTRNYEGLPLQNEAYFMLSRSHADQGRIEQAILDLHNLTAVAADVDVIDRARYEQGWLHVQQGQWQQADRAFDAITSANRNGYRIADLRQSLAAHDAIPTKSPTLAGTLSIVPGGGQLYCNRYRDALTAFLVNAGLILAAWEAFDNDLPALGGVITFVEFGFYAGNIYGAVSSAHKFNRDRVDAFKSHLNGNRPMPLSLAPAPGGAALLLSFDF</sequence>
<feature type="chain" id="PRO_5024361344" description="Outer membrane lipoprotein BamD-like domain-containing protein" evidence="3">
    <location>
        <begin position="29"/>
        <end position="312"/>
    </location>
</feature>
<keyword evidence="6" id="KW-1185">Reference proteome</keyword>
<accession>A0A5K7YTZ3</accession>
<dbReference type="InterPro" id="IPR039565">
    <property type="entry name" value="BamD-like"/>
</dbReference>
<evidence type="ECO:0000313" key="6">
    <source>
        <dbReference type="Proteomes" id="UP000427769"/>
    </source>
</evidence>
<organism evidence="5 6">
    <name type="scientific">Desulfosarcina widdelii</name>
    <dbReference type="NCBI Taxonomy" id="947919"/>
    <lineage>
        <taxon>Bacteria</taxon>
        <taxon>Pseudomonadati</taxon>
        <taxon>Thermodesulfobacteriota</taxon>
        <taxon>Desulfobacteria</taxon>
        <taxon>Desulfobacterales</taxon>
        <taxon>Desulfosarcinaceae</taxon>
        <taxon>Desulfosarcina</taxon>
    </lineage>
</organism>
<evidence type="ECO:0000256" key="3">
    <source>
        <dbReference type="SAM" id="SignalP"/>
    </source>
</evidence>
<evidence type="ECO:0000259" key="4">
    <source>
        <dbReference type="Pfam" id="PF13525"/>
    </source>
</evidence>
<dbReference type="PROSITE" id="PS50005">
    <property type="entry name" value="TPR"/>
    <property type="match status" value="1"/>
</dbReference>
<evidence type="ECO:0000256" key="2">
    <source>
        <dbReference type="PROSITE-ProRule" id="PRU00339"/>
    </source>
</evidence>
<gene>
    <name evidence="5" type="ORF">DSCW_02330</name>
</gene>
<dbReference type="Proteomes" id="UP000427769">
    <property type="component" value="Chromosome"/>
</dbReference>
<proteinExistence type="predicted"/>
<feature type="repeat" description="TPR" evidence="2">
    <location>
        <begin position="36"/>
        <end position="69"/>
    </location>
</feature>
<name>A0A5K7YTZ3_9BACT</name>
<dbReference type="AlphaFoldDB" id="A0A5K7YTZ3"/>
<feature type="domain" description="Outer membrane lipoprotein BamD-like" evidence="4">
    <location>
        <begin position="37"/>
        <end position="125"/>
    </location>
</feature>
<protein>
    <recommendedName>
        <fullName evidence="4">Outer membrane lipoprotein BamD-like domain-containing protein</fullName>
    </recommendedName>
</protein>
<evidence type="ECO:0000256" key="1">
    <source>
        <dbReference type="ARBA" id="ARBA00022729"/>
    </source>
</evidence>
<evidence type="ECO:0000313" key="5">
    <source>
        <dbReference type="EMBL" id="BBO72816.1"/>
    </source>
</evidence>
<dbReference type="SUPFAM" id="SSF48452">
    <property type="entry name" value="TPR-like"/>
    <property type="match status" value="1"/>
</dbReference>
<dbReference type="EMBL" id="AP021875">
    <property type="protein sequence ID" value="BBO72816.1"/>
    <property type="molecule type" value="Genomic_DNA"/>
</dbReference>
<reference evidence="5 6" key="1">
    <citation type="submission" date="2019-11" db="EMBL/GenBank/DDBJ databases">
        <title>Comparative genomics of hydrocarbon-degrading Desulfosarcina strains.</title>
        <authorList>
            <person name="Watanabe M."/>
            <person name="Kojima H."/>
            <person name="Fukui M."/>
        </authorList>
    </citation>
    <scope>NUCLEOTIDE SEQUENCE [LARGE SCALE GENOMIC DNA]</scope>
    <source>
        <strain evidence="5 6">PP31</strain>
    </source>
</reference>
<keyword evidence="2" id="KW-0802">TPR repeat</keyword>
<dbReference type="KEGG" id="dwd:DSCW_02330"/>
<feature type="signal peptide" evidence="3">
    <location>
        <begin position="1"/>
        <end position="28"/>
    </location>
</feature>